<dbReference type="EMBL" id="LSSL01002755">
    <property type="protein sequence ID" value="OLY81126.1"/>
    <property type="molecule type" value="Genomic_DNA"/>
</dbReference>
<sequence>MMGLKMDDFDEIYMSCEFGILSWERIAIPEEDHLETGGTDRLAQMRHILVHKSSVRQSDGSQRLTAICRKAISIKPTFG</sequence>
<gene>
    <name evidence="1" type="ORF">AYI68_g4771</name>
</gene>
<evidence type="ECO:0000313" key="1">
    <source>
        <dbReference type="EMBL" id="OLY81126.1"/>
    </source>
</evidence>
<evidence type="ECO:0000313" key="2">
    <source>
        <dbReference type="Proteomes" id="UP000187455"/>
    </source>
</evidence>
<name>A0A1R0GW43_9FUNG</name>
<dbReference type="AlphaFoldDB" id="A0A1R0GW43"/>
<keyword evidence="2" id="KW-1185">Reference proteome</keyword>
<dbReference type="Proteomes" id="UP000187455">
    <property type="component" value="Unassembled WGS sequence"/>
</dbReference>
<feature type="non-terminal residue" evidence="1">
    <location>
        <position position="79"/>
    </location>
</feature>
<reference evidence="1 2" key="1">
    <citation type="journal article" date="2016" name="Mol. Biol. Evol.">
        <title>Genome-Wide Survey of Gut Fungi (Harpellales) Reveals the First Horizontally Transferred Ubiquitin Gene from a Mosquito Host.</title>
        <authorList>
            <person name="Wang Y."/>
            <person name="White M.M."/>
            <person name="Kvist S."/>
            <person name="Moncalvo J.M."/>
        </authorList>
    </citation>
    <scope>NUCLEOTIDE SEQUENCE [LARGE SCALE GENOMIC DNA]</scope>
    <source>
        <strain evidence="1 2">ALG-7-W6</strain>
    </source>
</reference>
<protein>
    <submittedName>
        <fullName evidence="1">Uncharacterized protein</fullName>
    </submittedName>
</protein>
<accession>A0A1R0GW43</accession>
<organism evidence="1 2">
    <name type="scientific">Smittium mucronatum</name>
    <dbReference type="NCBI Taxonomy" id="133383"/>
    <lineage>
        <taxon>Eukaryota</taxon>
        <taxon>Fungi</taxon>
        <taxon>Fungi incertae sedis</taxon>
        <taxon>Zoopagomycota</taxon>
        <taxon>Kickxellomycotina</taxon>
        <taxon>Harpellomycetes</taxon>
        <taxon>Harpellales</taxon>
        <taxon>Legeriomycetaceae</taxon>
        <taxon>Smittium</taxon>
    </lineage>
</organism>
<comment type="caution">
    <text evidence="1">The sequence shown here is derived from an EMBL/GenBank/DDBJ whole genome shotgun (WGS) entry which is preliminary data.</text>
</comment>
<proteinExistence type="predicted"/>